<dbReference type="RefSeq" id="WP_284307347.1">
    <property type="nucleotide sequence ID" value="NZ_BSPB01000009.1"/>
</dbReference>
<dbReference type="InterPro" id="IPR018060">
    <property type="entry name" value="HTH_AraC"/>
</dbReference>
<accession>A0ABQ6C2I1</accession>
<dbReference type="PANTHER" id="PTHR47894:SF1">
    <property type="entry name" value="HTH-TYPE TRANSCRIPTIONAL REGULATOR VQSM"/>
    <property type="match status" value="1"/>
</dbReference>
<comment type="caution">
    <text evidence="5">The sequence shown here is derived from an EMBL/GenBank/DDBJ whole genome shotgun (WGS) entry which is preliminary data.</text>
</comment>
<keyword evidence="1" id="KW-0805">Transcription regulation</keyword>
<gene>
    <name evidence="5" type="ORF">GCM10007935_15980</name>
</gene>
<dbReference type="Gene3D" id="1.10.10.60">
    <property type="entry name" value="Homeodomain-like"/>
    <property type="match status" value="1"/>
</dbReference>
<feature type="domain" description="HTH araC/xylS-type" evidence="4">
    <location>
        <begin position="236"/>
        <end position="335"/>
    </location>
</feature>
<dbReference type="InterPro" id="IPR009057">
    <property type="entry name" value="Homeodomain-like_sf"/>
</dbReference>
<dbReference type="Proteomes" id="UP001156903">
    <property type="component" value="Unassembled WGS sequence"/>
</dbReference>
<keyword evidence="2" id="KW-0238">DNA-binding</keyword>
<dbReference type="PROSITE" id="PS01124">
    <property type="entry name" value="HTH_ARAC_FAMILY_2"/>
    <property type="match status" value="1"/>
</dbReference>
<dbReference type="SMART" id="SM00342">
    <property type="entry name" value="HTH_ARAC"/>
    <property type="match status" value="1"/>
</dbReference>
<evidence type="ECO:0000256" key="2">
    <source>
        <dbReference type="ARBA" id="ARBA00023125"/>
    </source>
</evidence>
<protein>
    <submittedName>
        <fullName evidence="5">Transcriptional regulator</fullName>
    </submittedName>
</protein>
<dbReference type="SUPFAM" id="SSF46689">
    <property type="entry name" value="Homeodomain-like"/>
    <property type="match status" value="1"/>
</dbReference>
<reference evidence="6" key="1">
    <citation type="journal article" date="2019" name="Int. J. Syst. Evol. Microbiol.">
        <title>The Global Catalogue of Microorganisms (GCM) 10K type strain sequencing project: providing services to taxonomists for standard genome sequencing and annotation.</title>
        <authorList>
            <consortium name="The Broad Institute Genomics Platform"/>
            <consortium name="The Broad Institute Genome Sequencing Center for Infectious Disease"/>
            <person name="Wu L."/>
            <person name="Ma J."/>
        </authorList>
    </citation>
    <scope>NUCLEOTIDE SEQUENCE [LARGE SCALE GENOMIC DNA]</scope>
    <source>
        <strain evidence="6">NBRC 109341</strain>
    </source>
</reference>
<evidence type="ECO:0000256" key="3">
    <source>
        <dbReference type="ARBA" id="ARBA00023163"/>
    </source>
</evidence>
<sequence>MPTRPSLPPARTPFAFVQCVLTAYERRHQAADAALEKAQIAPDARGRWPARVSSLQFERLCAAAMQELDDEALGWFERPLPWGSYGMLARASISAPTLRVALRRWCRHHGLLTRDVLPALDEADGTACITVHEHRDLGPLREFALLSLMRNVHGLSCWWVDSRIPLQAAEFPVPKPAHADVYDTLFPGPVRFGAPLARLRFDAAYLDLPLHRDETALAQMLRRALPIMVLPYRRDRLLALRVGQQLQLRPDLGTEALAATLSLSSRTLQRQLADEGTSLQALKNEARRDRAIALLQRTQRPIKQIAEATGFRHEKSFMRAFKDWTGLTPGECRLGGSPRTP</sequence>
<evidence type="ECO:0000313" key="6">
    <source>
        <dbReference type="Proteomes" id="UP001156903"/>
    </source>
</evidence>
<dbReference type="Pfam" id="PF12625">
    <property type="entry name" value="Arabinose_bd"/>
    <property type="match status" value="1"/>
</dbReference>
<proteinExistence type="predicted"/>
<dbReference type="EMBL" id="BSPB01000009">
    <property type="protein sequence ID" value="GLS14167.1"/>
    <property type="molecule type" value="Genomic_DNA"/>
</dbReference>
<evidence type="ECO:0000259" key="4">
    <source>
        <dbReference type="PROSITE" id="PS01124"/>
    </source>
</evidence>
<evidence type="ECO:0000256" key="1">
    <source>
        <dbReference type="ARBA" id="ARBA00023015"/>
    </source>
</evidence>
<name>A0ABQ6C2I1_9BURK</name>
<dbReference type="Pfam" id="PF12833">
    <property type="entry name" value="HTH_18"/>
    <property type="match status" value="1"/>
</dbReference>
<organism evidence="5 6">
    <name type="scientific">Hydrogenophaga electricum</name>
    <dbReference type="NCBI Taxonomy" id="1230953"/>
    <lineage>
        <taxon>Bacteria</taxon>
        <taxon>Pseudomonadati</taxon>
        <taxon>Pseudomonadota</taxon>
        <taxon>Betaproteobacteria</taxon>
        <taxon>Burkholderiales</taxon>
        <taxon>Comamonadaceae</taxon>
        <taxon>Hydrogenophaga</taxon>
    </lineage>
</organism>
<evidence type="ECO:0000313" key="5">
    <source>
        <dbReference type="EMBL" id="GLS14167.1"/>
    </source>
</evidence>
<dbReference type="InterPro" id="IPR032687">
    <property type="entry name" value="AraC-type_N"/>
</dbReference>
<dbReference type="PANTHER" id="PTHR47894">
    <property type="entry name" value="HTH-TYPE TRANSCRIPTIONAL REGULATOR GADX"/>
    <property type="match status" value="1"/>
</dbReference>
<keyword evidence="3" id="KW-0804">Transcription</keyword>
<keyword evidence="6" id="KW-1185">Reference proteome</keyword>